<dbReference type="SUPFAM" id="SSF53448">
    <property type="entry name" value="Nucleotide-diphospho-sugar transferases"/>
    <property type="match status" value="1"/>
</dbReference>
<dbReference type="PANTHER" id="PTHR43685:SF2">
    <property type="entry name" value="GLYCOSYLTRANSFERASE 2-LIKE DOMAIN-CONTAINING PROTEIN"/>
    <property type="match status" value="1"/>
</dbReference>
<comment type="caution">
    <text evidence="2">The sequence shown here is derived from an EMBL/GenBank/DDBJ whole genome shotgun (WGS) entry which is preliminary data.</text>
</comment>
<dbReference type="InterPro" id="IPR001173">
    <property type="entry name" value="Glyco_trans_2-like"/>
</dbReference>
<dbReference type="Pfam" id="PF00535">
    <property type="entry name" value="Glycos_transf_2"/>
    <property type="match status" value="1"/>
</dbReference>
<dbReference type="EMBL" id="JAWSTH010000007">
    <property type="protein sequence ID" value="MDW5593646.1"/>
    <property type="molecule type" value="Genomic_DNA"/>
</dbReference>
<sequence>MSAPGQPLVTIAVPTYNRAATLERTLASALGQTHRELELVVSDQASTDGTERLCRALAAADARVRYLRQPTNAGGSTANFNLLAAELRGPYAMLLADDDWLQPDYVERCLRLLVERPELAVAYGRARYFDGDRHVADGRLHDHLEEAPAARVTTYYRTVDDNGVMYGLMRADALRGALPMPNVLGNDWLLMGRVAAAGKIATIERTHVDRAVGGTSASVEKIVQTFGISKLQARLPHLTVAWQVLADVGWRSPAFASLPRAQRLRTALLSALGAINWRSLAYHAFGPLIERAGRLPGLRWTSRALAAVRRRFGGDGVLTPPPGEADR</sequence>
<evidence type="ECO:0000313" key="2">
    <source>
        <dbReference type="EMBL" id="MDW5593646.1"/>
    </source>
</evidence>
<dbReference type="InterPro" id="IPR050834">
    <property type="entry name" value="Glycosyltransf_2"/>
</dbReference>
<accession>A0ABU4HK06</accession>
<organism evidence="2 3">
    <name type="scientific">Conexibacter stalactiti</name>
    <dbReference type="NCBI Taxonomy" id="1940611"/>
    <lineage>
        <taxon>Bacteria</taxon>
        <taxon>Bacillati</taxon>
        <taxon>Actinomycetota</taxon>
        <taxon>Thermoleophilia</taxon>
        <taxon>Solirubrobacterales</taxon>
        <taxon>Conexibacteraceae</taxon>
        <taxon>Conexibacter</taxon>
    </lineage>
</organism>
<dbReference type="GO" id="GO:0016757">
    <property type="term" value="F:glycosyltransferase activity"/>
    <property type="evidence" value="ECO:0007669"/>
    <property type="project" value="UniProtKB-KW"/>
</dbReference>
<evidence type="ECO:0000259" key="1">
    <source>
        <dbReference type="Pfam" id="PF00535"/>
    </source>
</evidence>
<keyword evidence="3" id="KW-1185">Reference proteome</keyword>
<dbReference type="EC" id="2.4.-.-" evidence="2"/>
<evidence type="ECO:0000313" key="3">
    <source>
        <dbReference type="Proteomes" id="UP001284601"/>
    </source>
</evidence>
<name>A0ABU4HK06_9ACTN</name>
<dbReference type="RefSeq" id="WP_318595906.1">
    <property type="nucleotide sequence ID" value="NZ_JAWSTH010000007.1"/>
</dbReference>
<feature type="domain" description="Glycosyltransferase 2-like" evidence="1">
    <location>
        <begin position="10"/>
        <end position="141"/>
    </location>
</feature>
<dbReference type="CDD" id="cd00761">
    <property type="entry name" value="Glyco_tranf_GTA_type"/>
    <property type="match status" value="1"/>
</dbReference>
<dbReference type="Gene3D" id="3.90.550.10">
    <property type="entry name" value="Spore Coat Polysaccharide Biosynthesis Protein SpsA, Chain A"/>
    <property type="match status" value="1"/>
</dbReference>
<dbReference type="Proteomes" id="UP001284601">
    <property type="component" value="Unassembled WGS sequence"/>
</dbReference>
<dbReference type="InterPro" id="IPR029044">
    <property type="entry name" value="Nucleotide-diphossugar_trans"/>
</dbReference>
<reference evidence="3" key="1">
    <citation type="submission" date="2023-07" db="EMBL/GenBank/DDBJ databases">
        <title>Conexibacter stalactiti sp. nov., isolated from stalactites in a lava cave and emended description of the genus Conexibacter.</title>
        <authorList>
            <person name="Lee S.D."/>
        </authorList>
    </citation>
    <scope>NUCLEOTIDE SEQUENCE [LARGE SCALE GENOMIC DNA]</scope>
    <source>
        <strain evidence="3">KCTC 39840</strain>
    </source>
</reference>
<keyword evidence="2" id="KW-0808">Transferase</keyword>
<keyword evidence="2" id="KW-0328">Glycosyltransferase</keyword>
<protein>
    <submittedName>
        <fullName evidence="2">Glycosyltransferase family 2 protein</fullName>
        <ecNumber evidence="2">2.4.-.-</ecNumber>
    </submittedName>
</protein>
<proteinExistence type="predicted"/>
<gene>
    <name evidence="2" type="ORF">R7226_04820</name>
</gene>
<dbReference type="PANTHER" id="PTHR43685">
    <property type="entry name" value="GLYCOSYLTRANSFERASE"/>
    <property type="match status" value="1"/>
</dbReference>